<evidence type="ECO:0000313" key="2">
    <source>
        <dbReference type="EMBL" id="TYG86215.1"/>
    </source>
</evidence>
<dbReference type="AlphaFoldDB" id="A0A5D2DYU6"/>
<sequence>MCLDFRTNLQLLSGRTIMVEKITRKYLGSCFWRYYISMARRISWAITGPQWRLDWLWGLLLATTLVPLMAVKLVKYHGSIFSVLVLLVISLLFIFT</sequence>
<proteinExistence type="predicted"/>
<dbReference type="Proteomes" id="UP000323506">
    <property type="component" value="Chromosome A13"/>
</dbReference>
<dbReference type="EMBL" id="CM017700">
    <property type="protein sequence ID" value="TYG86215.1"/>
    <property type="molecule type" value="Genomic_DNA"/>
</dbReference>
<protein>
    <submittedName>
        <fullName evidence="2">Uncharacterized protein</fullName>
    </submittedName>
</protein>
<accession>A0A5D2DYU6</accession>
<keyword evidence="1" id="KW-0812">Transmembrane</keyword>
<gene>
    <name evidence="2" type="ORF">ES288_A13G116700v1</name>
</gene>
<organism evidence="2 3">
    <name type="scientific">Gossypium darwinii</name>
    <name type="common">Darwin's cotton</name>
    <name type="synonym">Gossypium barbadense var. darwinii</name>
    <dbReference type="NCBI Taxonomy" id="34276"/>
    <lineage>
        <taxon>Eukaryota</taxon>
        <taxon>Viridiplantae</taxon>
        <taxon>Streptophyta</taxon>
        <taxon>Embryophyta</taxon>
        <taxon>Tracheophyta</taxon>
        <taxon>Spermatophyta</taxon>
        <taxon>Magnoliopsida</taxon>
        <taxon>eudicotyledons</taxon>
        <taxon>Gunneridae</taxon>
        <taxon>Pentapetalae</taxon>
        <taxon>rosids</taxon>
        <taxon>malvids</taxon>
        <taxon>Malvales</taxon>
        <taxon>Malvaceae</taxon>
        <taxon>Malvoideae</taxon>
        <taxon>Gossypium</taxon>
    </lineage>
</organism>
<keyword evidence="3" id="KW-1185">Reference proteome</keyword>
<evidence type="ECO:0000256" key="1">
    <source>
        <dbReference type="SAM" id="Phobius"/>
    </source>
</evidence>
<evidence type="ECO:0000313" key="3">
    <source>
        <dbReference type="Proteomes" id="UP000323506"/>
    </source>
</evidence>
<name>A0A5D2DYU6_GOSDA</name>
<reference evidence="2 3" key="1">
    <citation type="submission" date="2019-06" db="EMBL/GenBank/DDBJ databases">
        <title>WGS assembly of Gossypium darwinii.</title>
        <authorList>
            <person name="Chen Z.J."/>
            <person name="Sreedasyam A."/>
            <person name="Ando A."/>
            <person name="Song Q."/>
            <person name="De L."/>
            <person name="Hulse-Kemp A."/>
            <person name="Ding M."/>
            <person name="Ye W."/>
            <person name="Kirkbride R."/>
            <person name="Jenkins J."/>
            <person name="Plott C."/>
            <person name="Lovell J."/>
            <person name="Lin Y.-M."/>
            <person name="Vaughn R."/>
            <person name="Liu B."/>
            <person name="Li W."/>
            <person name="Simpson S."/>
            <person name="Scheffler B."/>
            <person name="Saski C."/>
            <person name="Grover C."/>
            <person name="Hu G."/>
            <person name="Conover J."/>
            <person name="Carlson J."/>
            <person name="Shu S."/>
            <person name="Boston L."/>
            <person name="Williams M."/>
            <person name="Peterson D."/>
            <person name="Mcgee K."/>
            <person name="Jones D."/>
            <person name="Wendel J."/>
            <person name="Stelly D."/>
            <person name="Grimwood J."/>
            <person name="Schmutz J."/>
        </authorList>
    </citation>
    <scope>NUCLEOTIDE SEQUENCE [LARGE SCALE GENOMIC DNA]</scope>
    <source>
        <strain evidence="2">1808015.09</strain>
    </source>
</reference>
<keyword evidence="1" id="KW-1133">Transmembrane helix</keyword>
<feature type="transmembrane region" description="Helical" evidence="1">
    <location>
        <begin position="76"/>
        <end position="95"/>
    </location>
</feature>
<keyword evidence="1" id="KW-0472">Membrane</keyword>